<dbReference type="Proteomes" id="UP000265964">
    <property type="component" value="Unassembled WGS sequence"/>
</dbReference>
<sequence length="349" mass="40022">MLTVYIDGACRKNPGKGGYAFAVFDQEQKLILHKSKGFILTTNNRMEISAFLYAMFYLHQEKLIKRGDKILFKTDSNYLKDSMTKWIEGWVKQNWKDKKNPDLFKRCYLYKKHFAIKWEKVAAHTGIAGNELVDTLATQAADLETSLLYHDEIYEAENPSATKKLKKVTPNYQERAKLSKLIYPQTQVELSELEIGKAKSKTDKSKTTAKSTSKKKAEALLSKKETTESEPASANIKSSSKSGNKTTTKTRNKTTESKETTLEETINTATSVTTTNTKPEPAFTDPELQRLHQHLTSLFSELEQGFKENCIPREYRETQGLTHTRLQEINQELFDIFVAQYHHVKKKEE</sequence>
<dbReference type="InterPro" id="IPR002156">
    <property type="entry name" value="RNaseH_domain"/>
</dbReference>
<dbReference type="InterPro" id="IPR050092">
    <property type="entry name" value="RNase_H"/>
</dbReference>
<keyword evidence="8" id="KW-0255">Endonuclease</keyword>
<feature type="region of interest" description="Disordered" evidence="11">
    <location>
        <begin position="198"/>
        <end position="263"/>
    </location>
</feature>
<evidence type="ECO:0000256" key="8">
    <source>
        <dbReference type="ARBA" id="ARBA00022759"/>
    </source>
</evidence>
<evidence type="ECO:0000256" key="3">
    <source>
        <dbReference type="ARBA" id="ARBA00005300"/>
    </source>
</evidence>
<protein>
    <recommendedName>
        <fullName evidence="5">ribonuclease H</fullName>
        <ecNumber evidence="5">3.1.26.4</ecNumber>
    </recommendedName>
</protein>
<dbReference type="AlphaFoldDB" id="A0A3A1YC73"/>
<evidence type="ECO:0000313" key="13">
    <source>
        <dbReference type="EMBL" id="RIY34770.1"/>
    </source>
</evidence>
<comment type="subunit">
    <text evidence="4">Monomer.</text>
</comment>
<keyword evidence="14" id="KW-1185">Reference proteome</keyword>
<dbReference type="GO" id="GO:0003676">
    <property type="term" value="F:nucleic acid binding"/>
    <property type="evidence" value="ECO:0007669"/>
    <property type="project" value="InterPro"/>
</dbReference>
<evidence type="ECO:0000313" key="14">
    <source>
        <dbReference type="Proteomes" id="UP000265964"/>
    </source>
</evidence>
<comment type="cofactor">
    <cofactor evidence="2">
        <name>Mg(2+)</name>
        <dbReference type="ChEBI" id="CHEBI:18420"/>
    </cofactor>
</comment>
<keyword evidence="7" id="KW-0479">Metal-binding</keyword>
<dbReference type="CDD" id="cd09278">
    <property type="entry name" value="RNase_HI_prokaryote_like"/>
    <property type="match status" value="1"/>
</dbReference>
<dbReference type="GO" id="GO:0046872">
    <property type="term" value="F:metal ion binding"/>
    <property type="evidence" value="ECO:0007669"/>
    <property type="project" value="UniProtKB-KW"/>
</dbReference>
<evidence type="ECO:0000256" key="11">
    <source>
        <dbReference type="SAM" id="MobiDB-lite"/>
    </source>
</evidence>
<evidence type="ECO:0000256" key="10">
    <source>
        <dbReference type="ARBA" id="ARBA00022842"/>
    </source>
</evidence>
<dbReference type="Gene3D" id="3.30.420.10">
    <property type="entry name" value="Ribonuclease H-like superfamily/Ribonuclease H"/>
    <property type="match status" value="1"/>
</dbReference>
<dbReference type="EC" id="3.1.26.4" evidence="5"/>
<organism evidence="13 14">
    <name type="scientific">Psittacicella gerlachiana</name>
    <dbReference type="NCBI Taxonomy" id="2028574"/>
    <lineage>
        <taxon>Bacteria</taxon>
        <taxon>Pseudomonadati</taxon>
        <taxon>Pseudomonadota</taxon>
        <taxon>Gammaproteobacteria</taxon>
        <taxon>Pasteurellales</taxon>
        <taxon>Psittacicellaceae</taxon>
        <taxon>Psittacicella</taxon>
    </lineage>
</organism>
<dbReference type="GO" id="GO:0043137">
    <property type="term" value="P:DNA replication, removal of RNA primer"/>
    <property type="evidence" value="ECO:0007669"/>
    <property type="project" value="TreeGrafter"/>
</dbReference>
<comment type="caution">
    <text evidence="13">The sequence shown here is derived from an EMBL/GenBank/DDBJ whole genome shotgun (WGS) entry which is preliminary data.</text>
</comment>
<feature type="compositionally biased region" description="Low complexity" evidence="11">
    <location>
        <begin position="237"/>
        <end position="249"/>
    </location>
</feature>
<keyword evidence="10" id="KW-0460">Magnesium</keyword>
<dbReference type="OrthoDB" id="7845843at2"/>
<dbReference type="PANTHER" id="PTHR10642:SF26">
    <property type="entry name" value="RIBONUCLEASE H1"/>
    <property type="match status" value="1"/>
</dbReference>
<accession>A0A3A1YC73</accession>
<dbReference type="PANTHER" id="PTHR10642">
    <property type="entry name" value="RIBONUCLEASE H1"/>
    <property type="match status" value="1"/>
</dbReference>
<dbReference type="Pfam" id="PF00075">
    <property type="entry name" value="RNase_H"/>
    <property type="match status" value="1"/>
</dbReference>
<evidence type="ECO:0000256" key="9">
    <source>
        <dbReference type="ARBA" id="ARBA00022801"/>
    </source>
</evidence>
<evidence type="ECO:0000256" key="6">
    <source>
        <dbReference type="ARBA" id="ARBA00022722"/>
    </source>
</evidence>
<name>A0A3A1YC73_9GAMM</name>
<dbReference type="InterPro" id="IPR022892">
    <property type="entry name" value="RNaseHI"/>
</dbReference>
<feature type="domain" description="RNase H type-1" evidence="12">
    <location>
        <begin position="1"/>
        <end position="142"/>
    </location>
</feature>
<dbReference type="GO" id="GO:0004523">
    <property type="term" value="F:RNA-DNA hybrid ribonuclease activity"/>
    <property type="evidence" value="ECO:0007669"/>
    <property type="project" value="UniProtKB-EC"/>
</dbReference>
<dbReference type="EMBL" id="NRJF01000128">
    <property type="protein sequence ID" value="RIY34770.1"/>
    <property type="molecule type" value="Genomic_DNA"/>
</dbReference>
<comment type="catalytic activity">
    <reaction evidence="1">
        <text>Endonucleolytic cleavage to 5'-phosphomonoester.</text>
        <dbReference type="EC" id="3.1.26.4"/>
    </reaction>
</comment>
<dbReference type="InterPro" id="IPR012337">
    <property type="entry name" value="RNaseH-like_sf"/>
</dbReference>
<dbReference type="RefSeq" id="WP_119534842.1">
    <property type="nucleotide sequence ID" value="NZ_NRJF01000128.1"/>
</dbReference>
<keyword evidence="6" id="KW-0540">Nuclease</keyword>
<comment type="similarity">
    <text evidence="3">Belongs to the RNase H family.</text>
</comment>
<feature type="compositionally biased region" description="Basic and acidic residues" evidence="11">
    <location>
        <begin position="215"/>
        <end position="227"/>
    </location>
</feature>
<gene>
    <name evidence="13" type="ORF">CKF59_04840</name>
</gene>
<dbReference type="SUPFAM" id="SSF53098">
    <property type="entry name" value="Ribonuclease H-like"/>
    <property type="match status" value="1"/>
</dbReference>
<reference evidence="13 14" key="1">
    <citation type="submission" date="2017-08" db="EMBL/GenBank/DDBJ databases">
        <title>Reclassification of Bisgaard taxon 37 and 44.</title>
        <authorList>
            <person name="Christensen H."/>
        </authorList>
    </citation>
    <scope>NUCLEOTIDE SEQUENCE [LARGE SCALE GENOMIC DNA]</scope>
    <source>
        <strain evidence="13 14">EEAB3T1</strain>
    </source>
</reference>
<dbReference type="PROSITE" id="PS50879">
    <property type="entry name" value="RNASE_H_1"/>
    <property type="match status" value="1"/>
</dbReference>
<evidence type="ECO:0000256" key="2">
    <source>
        <dbReference type="ARBA" id="ARBA00001946"/>
    </source>
</evidence>
<evidence type="ECO:0000256" key="4">
    <source>
        <dbReference type="ARBA" id="ARBA00011245"/>
    </source>
</evidence>
<evidence type="ECO:0000256" key="1">
    <source>
        <dbReference type="ARBA" id="ARBA00000077"/>
    </source>
</evidence>
<proteinExistence type="inferred from homology"/>
<evidence type="ECO:0000256" key="5">
    <source>
        <dbReference type="ARBA" id="ARBA00012180"/>
    </source>
</evidence>
<evidence type="ECO:0000256" key="7">
    <source>
        <dbReference type="ARBA" id="ARBA00022723"/>
    </source>
</evidence>
<dbReference type="InterPro" id="IPR036397">
    <property type="entry name" value="RNaseH_sf"/>
</dbReference>
<evidence type="ECO:0000259" key="12">
    <source>
        <dbReference type="PROSITE" id="PS50879"/>
    </source>
</evidence>
<keyword evidence="9" id="KW-0378">Hydrolase</keyword>